<evidence type="ECO:0000259" key="8">
    <source>
        <dbReference type="PROSITE" id="PS50118"/>
    </source>
</evidence>
<dbReference type="Gene3D" id="1.10.30.10">
    <property type="entry name" value="High mobility group box domain"/>
    <property type="match status" value="2"/>
</dbReference>
<feature type="signal peptide" evidence="7">
    <location>
        <begin position="1"/>
        <end position="30"/>
    </location>
</feature>
<name>A0A1D2MGH2_ORCCI</name>
<dbReference type="CDD" id="cd01390">
    <property type="entry name" value="HMG-box_NHP6-like"/>
    <property type="match status" value="1"/>
</dbReference>
<dbReference type="STRING" id="48709.A0A1D2MGH2"/>
<feature type="DNA-binding region" description="HMG box" evidence="5">
    <location>
        <begin position="162"/>
        <end position="230"/>
    </location>
</feature>
<dbReference type="FunFam" id="1.10.30.10:FF:000016">
    <property type="entry name" value="FACT complex subunit SSRP1"/>
    <property type="match status" value="1"/>
</dbReference>
<dbReference type="GO" id="GO:0005634">
    <property type="term" value="C:nucleus"/>
    <property type="evidence" value="ECO:0007669"/>
    <property type="project" value="UniProtKB-SubCell"/>
</dbReference>
<dbReference type="EMBL" id="LJIJ01001330">
    <property type="protein sequence ID" value="ODM92090.1"/>
    <property type="molecule type" value="Genomic_DNA"/>
</dbReference>
<evidence type="ECO:0000313" key="9">
    <source>
        <dbReference type="EMBL" id="ODM92090.1"/>
    </source>
</evidence>
<evidence type="ECO:0000256" key="1">
    <source>
        <dbReference type="ARBA" id="ARBA00004123"/>
    </source>
</evidence>
<dbReference type="PRINTS" id="PR00886">
    <property type="entry name" value="HIGHMOBLTY12"/>
</dbReference>
<keyword evidence="4 5" id="KW-0539">Nucleus</keyword>
<dbReference type="Pfam" id="PF09011">
    <property type="entry name" value="HMG_box_2"/>
    <property type="match status" value="1"/>
</dbReference>
<dbReference type="SMART" id="SM00398">
    <property type="entry name" value="HMG"/>
    <property type="match status" value="2"/>
</dbReference>
<keyword evidence="10" id="KW-1185">Reference proteome</keyword>
<proteinExistence type="inferred from homology"/>
<sequence length="268" mass="30222">MSRHGKNPAWPKRPSHFVLVLLCCWLCAFARQHSFGSISCISIHRKINDPRTKMGGPKGGGGDRSSKKPKGPVSSYAYFVKICRDQWKREGFEMSFADHSKKCAELWKEMSASQKLPFVELQMKDKTRYQKEMRSYVPPTGTTTAKVAGTVAAKGVKDPNAPKRGLSAFFWFSHDERAKVKGANPGFGVADVAKVLGRMWGGMTDADKSKYQTMAAQDKARYQKEMEEYKRLAESRAAAAAQMEEDDDDDDEEGDDEQDYKDDDEEMY</sequence>
<comment type="caution">
    <text evidence="9">The sequence shown here is derived from an EMBL/GenBank/DDBJ whole genome shotgun (WGS) entry which is preliminary data.</text>
</comment>
<comment type="similarity">
    <text evidence="2">Belongs to the HMGB family.</text>
</comment>
<dbReference type="InterPro" id="IPR009071">
    <property type="entry name" value="HMG_box_dom"/>
</dbReference>
<dbReference type="OMA" id="CAFARQH"/>
<dbReference type="OrthoDB" id="1919336at2759"/>
<feature type="region of interest" description="Disordered" evidence="6">
    <location>
        <begin position="233"/>
        <end position="268"/>
    </location>
</feature>
<protein>
    <submittedName>
        <fullName evidence="9">High mobility group protein DSP1</fullName>
    </submittedName>
</protein>
<dbReference type="PANTHER" id="PTHR48112:SF32">
    <property type="entry name" value="HIGH MOBILITY GROUP PROTEIN B3"/>
    <property type="match status" value="1"/>
</dbReference>
<feature type="DNA-binding region" description="HMG box" evidence="5">
    <location>
        <begin position="69"/>
        <end position="137"/>
    </location>
</feature>
<accession>A0A1D2MGH2</accession>
<evidence type="ECO:0000256" key="2">
    <source>
        <dbReference type="ARBA" id="ARBA00008774"/>
    </source>
</evidence>
<gene>
    <name evidence="9" type="ORF">Ocin01_14591</name>
</gene>
<dbReference type="AlphaFoldDB" id="A0A1D2MGH2"/>
<evidence type="ECO:0000313" key="10">
    <source>
        <dbReference type="Proteomes" id="UP000094527"/>
    </source>
</evidence>
<feature type="domain" description="HMG box" evidence="8">
    <location>
        <begin position="162"/>
        <end position="230"/>
    </location>
</feature>
<feature type="chain" id="PRO_5008903979" evidence="7">
    <location>
        <begin position="31"/>
        <end position="268"/>
    </location>
</feature>
<dbReference type="Pfam" id="PF00505">
    <property type="entry name" value="HMG_box"/>
    <property type="match status" value="1"/>
</dbReference>
<dbReference type="Proteomes" id="UP000094527">
    <property type="component" value="Unassembled WGS sequence"/>
</dbReference>
<feature type="compositionally biased region" description="Acidic residues" evidence="6">
    <location>
        <begin position="243"/>
        <end position="268"/>
    </location>
</feature>
<evidence type="ECO:0000256" key="5">
    <source>
        <dbReference type="PROSITE-ProRule" id="PRU00267"/>
    </source>
</evidence>
<dbReference type="InterPro" id="IPR050342">
    <property type="entry name" value="HMGB"/>
</dbReference>
<dbReference type="PROSITE" id="PS50118">
    <property type="entry name" value="HMG_BOX_2"/>
    <property type="match status" value="2"/>
</dbReference>
<dbReference type="PANTHER" id="PTHR48112">
    <property type="entry name" value="HIGH MOBILITY GROUP PROTEIN DSP1"/>
    <property type="match status" value="1"/>
</dbReference>
<evidence type="ECO:0000256" key="4">
    <source>
        <dbReference type="ARBA" id="ARBA00023242"/>
    </source>
</evidence>
<dbReference type="InterPro" id="IPR036910">
    <property type="entry name" value="HMG_box_dom_sf"/>
</dbReference>
<comment type="subcellular location">
    <subcellularLocation>
        <location evidence="1">Nucleus</location>
    </subcellularLocation>
</comment>
<reference evidence="9 10" key="1">
    <citation type="journal article" date="2016" name="Genome Biol. Evol.">
        <title>Gene Family Evolution Reflects Adaptation to Soil Environmental Stressors in the Genome of the Collembolan Orchesella cincta.</title>
        <authorList>
            <person name="Faddeeva-Vakhrusheva A."/>
            <person name="Derks M.F."/>
            <person name="Anvar S.Y."/>
            <person name="Agamennone V."/>
            <person name="Suring W."/>
            <person name="Smit S."/>
            <person name="van Straalen N.M."/>
            <person name="Roelofs D."/>
        </authorList>
    </citation>
    <scope>NUCLEOTIDE SEQUENCE [LARGE SCALE GENOMIC DNA]</scope>
    <source>
        <tissue evidence="9">Mixed pool</tissue>
    </source>
</reference>
<keyword evidence="3 5" id="KW-0238">DNA-binding</keyword>
<dbReference type="GO" id="GO:0003677">
    <property type="term" value="F:DNA binding"/>
    <property type="evidence" value="ECO:0007669"/>
    <property type="project" value="UniProtKB-UniRule"/>
</dbReference>
<evidence type="ECO:0000256" key="3">
    <source>
        <dbReference type="ARBA" id="ARBA00023125"/>
    </source>
</evidence>
<organism evidence="9 10">
    <name type="scientific">Orchesella cincta</name>
    <name type="common">Springtail</name>
    <name type="synonym">Podura cincta</name>
    <dbReference type="NCBI Taxonomy" id="48709"/>
    <lineage>
        <taxon>Eukaryota</taxon>
        <taxon>Metazoa</taxon>
        <taxon>Ecdysozoa</taxon>
        <taxon>Arthropoda</taxon>
        <taxon>Hexapoda</taxon>
        <taxon>Collembola</taxon>
        <taxon>Entomobryomorpha</taxon>
        <taxon>Entomobryoidea</taxon>
        <taxon>Orchesellidae</taxon>
        <taxon>Orchesellinae</taxon>
        <taxon>Orchesella</taxon>
    </lineage>
</organism>
<evidence type="ECO:0000256" key="6">
    <source>
        <dbReference type="SAM" id="MobiDB-lite"/>
    </source>
</evidence>
<feature type="region of interest" description="Disordered" evidence="6">
    <location>
        <begin position="49"/>
        <end position="72"/>
    </location>
</feature>
<dbReference type="SUPFAM" id="SSF47095">
    <property type="entry name" value="HMG-box"/>
    <property type="match status" value="2"/>
</dbReference>
<evidence type="ECO:0000256" key="7">
    <source>
        <dbReference type="SAM" id="SignalP"/>
    </source>
</evidence>
<keyword evidence="7" id="KW-0732">Signal</keyword>
<feature type="domain" description="HMG box" evidence="8">
    <location>
        <begin position="69"/>
        <end position="137"/>
    </location>
</feature>